<dbReference type="EMBL" id="JAMXQU010000001">
    <property type="protein sequence ID" value="MCO6158592.1"/>
    <property type="molecule type" value="Genomic_DNA"/>
</dbReference>
<protein>
    <submittedName>
        <fullName evidence="1">Uncharacterized protein</fullName>
    </submittedName>
</protein>
<keyword evidence="2" id="KW-1185">Reference proteome</keyword>
<dbReference type="Proteomes" id="UP001523401">
    <property type="component" value="Unassembled WGS sequence"/>
</dbReference>
<sequence length="93" mass="10506">MRCLRLPRRLNWFSGSIGLRHIHHAAPGIPNYRLAACHEAHSVFANVKTFGLGEALKELFSHTLWDETESRMVSFATANRARPRKAVIVPTLT</sequence>
<gene>
    <name evidence="1" type="ORF">NF685_00940</name>
</gene>
<evidence type="ECO:0000313" key="2">
    <source>
        <dbReference type="Proteomes" id="UP001523401"/>
    </source>
</evidence>
<accession>A0ABT1CCK1</accession>
<proteinExistence type="predicted"/>
<evidence type="ECO:0000313" key="1">
    <source>
        <dbReference type="EMBL" id="MCO6158592.1"/>
    </source>
</evidence>
<organism evidence="1 2">
    <name type="scientific">Asaia lannensis NBRC 102526</name>
    <dbReference type="NCBI Taxonomy" id="1307926"/>
    <lineage>
        <taxon>Bacteria</taxon>
        <taxon>Pseudomonadati</taxon>
        <taxon>Pseudomonadota</taxon>
        <taxon>Alphaproteobacteria</taxon>
        <taxon>Acetobacterales</taxon>
        <taxon>Acetobacteraceae</taxon>
        <taxon>Asaia</taxon>
    </lineage>
</organism>
<reference evidence="1 2" key="1">
    <citation type="submission" date="2022-06" db="EMBL/GenBank/DDBJ databases">
        <title>Whole-genome of Asaia lannensis strain LMG 27011T.</title>
        <authorList>
            <person name="Sombolestani A."/>
        </authorList>
    </citation>
    <scope>NUCLEOTIDE SEQUENCE [LARGE SCALE GENOMIC DNA]</scope>
    <source>
        <strain evidence="1 2">NBRC 102526</strain>
    </source>
</reference>
<comment type="caution">
    <text evidence="1">The sequence shown here is derived from an EMBL/GenBank/DDBJ whole genome shotgun (WGS) entry which is preliminary data.</text>
</comment>
<name>A0ABT1CCK1_9PROT</name>
<dbReference type="RefSeq" id="WP_252848223.1">
    <property type="nucleotide sequence ID" value="NZ_BAPW01000034.1"/>
</dbReference>